<dbReference type="KEGG" id="shp:Sput200_3698"/>
<proteinExistence type="predicted"/>
<evidence type="ECO:0000313" key="2">
    <source>
        <dbReference type="EMBL" id="ADV56317.1"/>
    </source>
</evidence>
<dbReference type="Proteomes" id="UP000008209">
    <property type="component" value="Chromosome"/>
</dbReference>
<gene>
    <name evidence="1" type="ordered locus">Sput200_3698</name>
    <name evidence="2" type="ordered locus">Sput200_3958</name>
</gene>
<protein>
    <recommendedName>
        <fullName evidence="4">Mu-like prophage protein gp36</fullName>
    </recommendedName>
</protein>
<organism evidence="2 3">
    <name type="scientific">Shewanella putrefaciens (strain 200)</name>
    <dbReference type="NCBI Taxonomy" id="399804"/>
    <lineage>
        <taxon>Bacteria</taxon>
        <taxon>Pseudomonadati</taxon>
        <taxon>Pseudomonadota</taxon>
        <taxon>Gammaproteobacteria</taxon>
        <taxon>Alteromonadales</taxon>
        <taxon>Shewanellaceae</taxon>
        <taxon>Shewanella</taxon>
    </lineage>
</organism>
<evidence type="ECO:0008006" key="4">
    <source>
        <dbReference type="Google" id="ProtNLM"/>
    </source>
</evidence>
<evidence type="ECO:0000313" key="1">
    <source>
        <dbReference type="EMBL" id="ADV56077.1"/>
    </source>
</evidence>
<dbReference type="EMBL" id="CP002457">
    <property type="protein sequence ID" value="ADV56077.1"/>
    <property type="molecule type" value="Genomic_DNA"/>
</dbReference>
<dbReference type="InterPro" id="IPR009752">
    <property type="entry name" value="Phage_Mu_GpJ"/>
</dbReference>
<dbReference type="EMBL" id="CP002457">
    <property type="protein sequence ID" value="ADV56317.1"/>
    <property type="molecule type" value="Genomic_DNA"/>
</dbReference>
<dbReference type="PATRIC" id="fig|399804.5.peg.3828"/>
<dbReference type="HOGENOM" id="CLU_112375_1_1_6"/>
<name>E6XHP2_SHEP2</name>
<evidence type="ECO:0000313" key="3">
    <source>
        <dbReference type="Proteomes" id="UP000008209"/>
    </source>
</evidence>
<reference evidence="2 3" key="1">
    <citation type="submission" date="2011-01" db="EMBL/GenBank/DDBJ databases">
        <title>Complete sequence of Shewanella putrefaciens 200.</title>
        <authorList>
            <consortium name="US DOE Joint Genome Institute"/>
            <person name="Lucas S."/>
            <person name="Copeland A."/>
            <person name="Lapidus A."/>
            <person name="Cheng J.-F."/>
            <person name="Bruce D."/>
            <person name="Goodwin L."/>
            <person name="Pitluck S."/>
            <person name="Munk A.C."/>
            <person name="Detter J.C."/>
            <person name="Han C."/>
            <person name="Tapia R."/>
            <person name="Land M."/>
            <person name="Hauser L."/>
            <person name="Chang Y.-J."/>
            <person name="Jeffries C."/>
            <person name="Kyrpides N."/>
            <person name="Ivanova N."/>
            <person name="Mikhailova N."/>
            <person name="Kolker E."/>
            <person name="Lawrence C."/>
            <person name="McCue L.A."/>
            <person name="DiChristina T."/>
            <person name="Nealson K."/>
            <person name="Fredrickson J.K."/>
            <person name="Woyke T."/>
        </authorList>
    </citation>
    <scope>NUCLEOTIDE SEQUENCE [LARGE SCALE GENOMIC DNA]</scope>
    <source>
        <strain evidence="2 3">200</strain>
    </source>
</reference>
<dbReference type="AlphaFoldDB" id="E6XHP2"/>
<dbReference type="Pfam" id="PF07030">
    <property type="entry name" value="Phage_Mu_Gp36"/>
    <property type="match status" value="1"/>
</dbReference>
<dbReference type="OrthoDB" id="9812088at2"/>
<accession>E6XHP2</accession>
<dbReference type="KEGG" id="shp:Sput200_3958"/>
<sequence>MNYATILDMQNRFSEAELIDLSDRGGAGVMDSAVIDAALNDAKATIDGYLAARYPLPLATVPDVLNRVSCDLARYYLYDERATEQVTKRHDDALKLLDKISDGSVTLGLPLTDTPEGSNTSEVQSAGSVWSRKASKGFV</sequence>